<dbReference type="Proteomes" id="UP000324222">
    <property type="component" value="Unassembled WGS sequence"/>
</dbReference>
<dbReference type="EMBL" id="VSRR010094407">
    <property type="protein sequence ID" value="MPC93302.1"/>
    <property type="molecule type" value="Genomic_DNA"/>
</dbReference>
<accession>A0A5B7JAQ9</accession>
<dbReference type="AlphaFoldDB" id="A0A5B7JAQ9"/>
<proteinExistence type="predicted"/>
<reference evidence="1 2" key="1">
    <citation type="submission" date="2019-05" db="EMBL/GenBank/DDBJ databases">
        <title>Another draft genome of Portunus trituberculatus and its Hox gene families provides insights of decapod evolution.</title>
        <authorList>
            <person name="Jeong J.-H."/>
            <person name="Song I."/>
            <person name="Kim S."/>
            <person name="Choi T."/>
            <person name="Kim D."/>
            <person name="Ryu S."/>
            <person name="Kim W."/>
        </authorList>
    </citation>
    <scope>NUCLEOTIDE SEQUENCE [LARGE SCALE GENOMIC DNA]</scope>
    <source>
        <tissue evidence="1">Muscle</tissue>
    </source>
</reference>
<name>A0A5B7JAQ9_PORTR</name>
<keyword evidence="2" id="KW-1185">Reference proteome</keyword>
<evidence type="ECO:0000313" key="1">
    <source>
        <dbReference type="EMBL" id="MPC93302.1"/>
    </source>
</evidence>
<protein>
    <submittedName>
        <fullName evidence="1">Uncharacterized protein</fullName>
    </submittedName>
</protein>
<comment type="caution">
    <text evidence="1">The sequence shown here is derived from an EMBL/GenBank/DDBJ whole genome shotgun (WGS) entry which is preliminary data.</text>
</comment>
<organism evidence="1 2">
    <name type="scientific">Portunus trituberculatus</name>
    <name type="common">Swimming crab</name>
    <name type="synonym">Neptunus trituberculatus</name>
    <dbReference type="NCBI Taxonomy" id="210409"/>
    <lineage>
        <taxon>Eukaryota</taxon>
        <taxon>Metazoa</taxon>
        <taxon>Ecdysozoa</taxon>
        <taxon>Arthropoda</taxon>
        <taxon>Crustacea</taxon>
        <taxon>Multicrustacea</taxon>
        <taxon>Malacostraca</taxon>
        <taxon>Eumalacostraca</taxon>
        <taxon>Eucarida</taxon>
        <taxon>Decapoda</taxon>
        <taxon>Pleocyemata</taxon>
        <taxon>Brachyura</taxon>
        <taxon>Eubrachyura</taxon>
        <taxon>Portunoidea</taxon>
        <taxon>Portunidae</taxon>
        <taxon>Portuninae</taxon>
        <taxon>Portunus</taxon>
    </lineage>
</organism>
<gene>
    <name evidence="1" type="ORF">E2C01_088426</name>
</gene>
<sequence>MCDASNARHGATLIQIRSVLFMGGCWSQLRALVALAIRNWLQG</sequence>
<evidence type="ECO:0000313" key="2">
    <source>
        <dbReference type="Proteomes" id="UP000324222"/>
    </source>
</evidence>